<accession>A0A124FK74</accession>
<dbReference type="AlphaFoldDB" id="A0A124FK74"/>
<dbReference type="Gene3D" id="1.10.287.4300">
    <property type="entry name" value="Stage III sporulation protein AH-like"/>
    <property type="match status" value="1"/>
</dbReference>
<name>A0A124FK74_9THEO</name>
<dbReference type="InterPro" id="IPR038503">
    <property type="entry name" value="SpoIIIAH_sf"/>
</dbReference>
<organism evidence="1 2">
    <name type="scientific">Thermacetogenium phaeum</name>
    <dbReference type="NCBI Taxonomy" id="85874"/>
    <lineage>
        <taxon>Bacteria</taxon>
        <taxon>Bacillati</taxon>
        <taxon>Bacillota</taxon>
        <taxon>Clostridia</taxon>
        <taxon>Thermoanaerobacterales</taxon>
        <taxon>Thermoanaerobacteraceae</taxon>
        <taxon>Thermacetogenium</taxon>
    </lineage>
</organism>
<reference evidence="2" key="1">
    <citation type="journal article" date="2015" name="MBio">
        <title>Genome-Resolved Metagenomic Analysis Reveals Roles for Candidate Phyla and Other Microbial Community Members in Biogeochemical Transformations in Oil Reservoirs.</title>
        <authorList>
            <person name="Hu P."/>
            <person name="Tom L."/>
            <person name="Singh A."/>
            <person name="Thomas B.C."/>
            <person name="Baker B.J."/>
            <person name="Piceno Y.M."/>
            <person name="Andersen G.L."/>
            <person name="Banfield J.F."/>
        </authorList>
    </citation>
    <scope>NUCLEOTIDE SEQUENCE [LARGE SCALE GENOMIC DNA]</scope>
</reference>
<proteinExistence type="predicted"/>
<sequence length="175" mass="19637">MFFIWDKKAVVLVGLGLAILIGGWWLTRGGFFLREKNRPVEVDLHVKKDVPKPSGGDLEKAEFFVDCRLARDRIRSQRIEVLKEIAANPTSDSENRSRAQQELMSIMDQAVKETELEQMVVAEGFKDAVVMIQEKSATVIVQGRSLTSADKEKIRDIVARVVSIEPGNVLVMAKL</sequence>
<evidence type="ECO:0000313" key="2">
    <source>
        <dbReference type="Proteomes" id="UP000053326"/>
    </source>
</evidence>
<evidence type="ECO:0000313" key="1">
    <source>
        <dbReference type="EMBL" id="KUK36351.1"/>
    </source>
</evidence>
<dbReference type="Pfam" id="PF12685">
    <property type="entry name" value="SpoIIIAH"/>
    <property type="match status" value="1"/>
</dbReference>
<gene>
    <name evidence="1" type="ORF">XD66_0941</name>
</gene>
<dbReference type="EMBL" id="LGFO01000111">
    <property type="protein sequence ID" value="KUK36351.1"/>
    <property type="molecule type" value="Genomic_DNA"/>
</dbReference>
<protein>
    <submittedName>
        <fullName evidence="1">Stage III sporulation protein AH</fullName>
    </submittedName>
</protein>
<dbReference type="OMA" id="AFVINYN"/>
<dbReference type="Proteomes" id="UP000053326">
    <property type="component" value="Unassembled WGS sequence"/>
</dbReference>
<comment type="caution">
    <text evidence="1">The sequence shown here is derived from an EMBL/GenBank/DDBJ whole genome shotgun (WGS) entry which is preliminary data.</text>
</comment>
<dbReference type="InterPro" id="IPR024232">
    <property type="entry name" value="SpoIIIAH"/>
</dbReference>